<accession>A0ABW6UCV4</accession>
<name>A0ABW6UCV4_9ACTN</name>
<evidence type="ECO:0000313" key="2">
    <source>
        <dbReference type="Proteomes" id="UP001602058"/>
    </source>
</evidence>
<reference evidence="1 2" key="1">
    <citation type="submission" date="2024-10" db="EMBL/GenBank/DDBJ databases">
        <title>The Natural Products Discovery Center: Release of the First 8490 Sequenced Strains for Exploring Actinobacteria Biosynthetic Diversity.</title>
        <authorList>
            <person name="Kalkreuter E."/>
            <person name="Kautsar S.A."/>
            <person name="Yang D."/>
            <person name="Bader C.D."/>
            <person name="Teijaro C.N."/>
            <person name="Fluegel L."/>
            <person name="Davis C.M."/>
            <person name="Simpson J.R."/>
            <person name="Lauterbach L."/>
            <person name="Steele A.D."/>
            <person name="Gui C."/>
            <person name="Meng S."/>
            <person name="Li G."/>
            <person name="Viehrig K."/>
            <person name="Ye F."/>
            <person name="Su P."/>
            <person name="Kiefer A.F."/>
            <person name="Nichols A."/>
            <person name="Cepeda A.J."/>
            <person name="Yan W."/>
            <person name="Fan B."/>
            <person name="Jiang Y."/>
            <person name="Adhikari A."/>
            <person name="Zheng C.-J."/>
            <person name="Schuster L."/>
            <person name="Cowan T.M."/>
            <person name="Smanski M.J."/>
            <person name="Chevrette M.G."/>
            <person name="De Carvalho L.P.S."/>
            <person name="Shen B."/>
        </authorList>
    </citation>
    <scope>NUCLEOTIDE SEQUENCE [LARGE SCALE GENOMIC DNA]</scope>
    <source>
        <strain evidence="1 2">NPDC001390</strain>
    </source>
</reference>
<sequence length="62" mass="6059">MAVAAFVPVVAALTVITTGNGTLAGNHDVNGVAVSMLTGWLVGVPVPDPCTTPPGPSVFPCA</sequence>
<dbReference type="EMBL" id="JBIAWJ010000002">
    <property type="protein sequence ID" value="MFF4521182.1"/>
    <property type="molecule type" value="Genomic_DNA"/>
</dbReference>
<dbReference type="RefSeq" id="WP_387884288.1">
    <property type="nucleotide sequence ID" value="NZ_JBIAWJ010000002.1"/>
</dbReference>
<proteinExistence type="predicted"/>
<organism evidence="1 2">
    <name type="scientific">Streptomyces bluensis</name>
    <dbReference type="NCBI Taxonomy" id="33897"/>
    <lineage>
        <taxon>Bacteria</taxon>
        <taxon>Bacillati</taxon>
        <taxon>Actinomycetota</taxon>
        <taxon>Actinomycetes</taxon>
        <taxon>Kitasatosporales</taxon>
        <taxon>Streptomycetaceae</taxon>
        <taxon>Streptomyces</taxon>
    </lineage>
</organism>
<dbReference type="Proteomes" id="UP001602058">
    <property type="component" value="Unassembled WGS sequence"/>
</dbReference>
<evidence type="ECO:0000313" key="1">
    <source>
        <dbReference type="EMBL" id="MFF4521182.1"/>
    </source>
</evidence>
<comment type="caution">
    <text evidence="1">The sequence shown here is derived from an EMBL/GenBank/DDBJ whole genome shotgun (WGS) entry which is preliminary data.</text>
</comment>
<keyword evidence="2" id="KW-1185">Reference proteome</keyword>
<evidence type="ECO:0008006" key="3">
    <source>
        <dbReference type="Google" id="ProtNLM"/>
    </source>
</evidence>
<protein>
    <recommendedName>
        <fullName evidence="3">Secreted protein</fullName>
    </recommendedName>
</protein>
<gene>
    <name evidence="1" type="ORF">ACFY1D_06950</name>
</gene>